<evidence type="ECO:0000259" key="1">
    <source>
        <dbReference type="PROSITE" id="PS50943"/>
    </source>
</evidence>
<accession>A0A011U7M3</accession>
<dbReference type="CDD" id="cd00093">
    <property type="entry name" value="HTH_XRE"/>
    <property type="match status" value="1"/>
</dbReference>
<proteinExistence type="predicted"/>
<feature type="domain" description="HTH cro/C1-type" evidence="1">
    <location>
        <begin position="50"/>
        <end position="105"/>
    </location>
</feature>
<dbReference type="AlphaFoldDB" id="A0A011U7M3"/>
<dbReference type="Proteomes" id="UP000019849">
    <property type="component" value="Unassembled WGS sequence"/>
</dbReference>
<dbReference type="SUPFAM" id="SSF47413">
    <property type="entry name" value="lambda repressor-like DNA-binding domains"/>
    <property type="match status" value="1"/>
</dbReference>
<evidence type="ECO:0000313" key="3">
    <source>
        <dbReference type="Proteomes" id="UP000019849"/>
    </source>
</evidence>
<organism evidence="2 3">
    <name type="scientific">Aquamicrobium defluvii</name>
    <dbReference type="NCBI Taxonomy" id="69279"/>
    <lineage>
        <taxon>Bacteria</taxon>
        <taxon>Pseudomonadati</taxon>
        <taxon>Pseudomonadota</taxon>
        <taxon>Alphaproteobacteria</taxon>
        <taxon>Hyphomicrobiales</taxon>
        <taxon>Phyllobacteriaceae</taxon>
        <taxon>Aquamicrobium</taxon>
    </lineage>
</organism>
<dbReference type="GO" id="GO:0003677">
    <property type="term" value="F:DNA binding"/>
    <property type="evidence" value="ECO:0007669"/>
    <property type="project" value="InterPro"/>
</dbReference>
<name>A0A011U7M3_9HYPH</name>
<dbReference type="PROSITE" id="PS50943">
    <property type="entry name" value="HTH_CROC1"/>
    <property type="match status" value="1"/>
</dbReference>
<sequence>MALKNIDTYIERHGLVETTDATVKKPIYRKPGFDGIVSLSAMEENFSRFLRRKRDAQRLNRQQVGMMVGIHHEIYARHERAAARLTMTRLLHLAELLDFSPIEAIHTIAPQFFGSDQKEADTKFELAMRISGLSAEAAEALLRVVQQLPTRGSNEAQMTKHGGSGA</sequence>
<dbReference type="eggNOG" id="COG1396">
    <property type="taxonomic scope" value="Bacteria"/>
</dbReference>
<dbReference type="HOGENOM" id="CLU_135492_0_0_5"/>
<dbReference type="EMBL" id="JENY01000034">
    <property type="protein sequence ID" value="EXL02106.1"/>
    <property type="molecule type" value="Genomic_DNA"/>
</dbReference>
<protein>
    <recommendedName>
        <fullName evidence="1">HTH cro/C1-type domain-containing protein</fullName>
    </recommendedName>
</protein>
<dbReference type="Gene3D" id="1.10.260.40">
    <property type="entry name" value="lambda repressor-like DNA-binding domains"/>
    <property type="match status" value="1"/>
</dbReference>
<dbReference type="RefSeq" id="WP_051520789.1">
    <property type="nucleotide sequence ID" value="NZ_KK073906.1"/>
</dbReference>
<gene>
    <name evidence="2" type="ORF">BG36_16080</name>
</gene>
<dbReference type="STRING" id="69279.BG36_16080"/>
<comment type="caution">
    <text evidence="2">The sequence shown here is derived from an EMBL/GenBank/DDBJ whole genome shotgun (WGS) entry which is preliminary data.</text>
</comment>
<evidence type="ECO:0000313" key="2">
    <source>
        <dbReference type="EMBL" id="EXL02106.1"/>
    </source>
</evidence>
<dbReference type="PATRIC" id="fig|69279.3.peg.4278"/>
<reference evidence="2 3" key="1">
    <citation type="submission" date="2014-02" db="EMBL/GenBank/DDBJ databases">
        <title>Aquamicrobium defluvii Genome sequencing.</title>
        <authorList>
            <person name="Wang X."/>
        </authorList>
    </citation>
    <scope>NUCLEOTIDE SEQUENCE [LARGE SCALE GENOMIC DNA]</scope>
    <source>
        <strain evidence="2 3">W13Z1</strain>
    </source>
</reference>
<dbReference type="InterPro" id="IPR010982">
    <property type="entry name" value="Lambda_DNA-bd_dom_sf"/>
</dbReference>
<dbReference type="InterPro" id="IPR001387">
    <property type="entry name" value="Cro/C1-type_HTH"/>
</dbReference>